<dbReference type="GO" id="GO:0008757">
    <property type="term" value="F:S-adenosylmethionine-dependent methyltransferase activity"/>
    <property type="evidence" value="ECO:0007669"/>
    <property type="project" value="InterPro"/>
</dbReference>
<protein>
    <recommendedName>
        <fullName evidence="2">Methyltransferase type 11 domain-containing protein</fullName>
    </recommendedName>
</protein>
<feature type="domain" description="Methyltransferase type 11" evidence="2">
    <location>
        <begin position="55"/>
        <end position="147"/>
    </location>
</feature>
<accession>A0A194ADD4</accession>
<dbReference type="RefSeq" id="WP_069856759.1">
    <property type="nucleotide sequence ID" value="NZ_BDFE01000003.1"/>
</dbReference>
<dbReference type="OrthoDB" id="262045at2"/>
<dbReference type="Gene3D" id="3.40.50.150">
    <property type="entry name" value="Vaccinia Virus protein VP39"/>
    <property type="match status" value="1"/>
</dbReference>
<evidence type="ECO:0000313" key="3">
    <source>
        <dbReference type="EMBL" id="GAU07363.1"/>
    </source>
</evidence>
<dbReference type="EMBL" id="BDFE01000003">
    <property type="protein sequence ID" value="GAU07363.1"/>
    <property type="molecule type" value="Genomic_DNA"/>
</dbReference>
<dbReference type="Pfam" id="PF08241">
    <property type="entry name" value="Methyltransf_11"/>
    <property type="match status" value="1"/>
</dbReference>
<evidence type="ECO:0000313" key="4">
    <source>
        <dbReference type="Proteomes" id="UP000095200"/>
    </source>
</evidence>
<dbReference type="InterPro" id="IPR029063">
    <property type="entry name" value="SAM-dependent_MTases_sf"/>
</dbReference>
<dbReference type="PANTHER" id="PTHR44068:SF11">
    <property type="entry name" value="GERANYL DIPHOSPHATE 2-C-METHYLTRANSFERASE"/>
    <property type="match status" value="1"/>
</dbReference>
<evidence type="ECO:0000256" key="1">
    <source>
        <dbReference type="ARBA" id="ARBA00022679"/>
    </source>
</evidence>
<dbReference type="STRING" id="1592317.DPF_0041"/>
<proteinExistence type="predicted"/>
<sequence length="238" mass="27126">MLTQDKAEEIQINLAQLEREGENYRGSGWGKKKMNRVFNLLKKYVDFEEGHYSVLDLGCGGMTLGKELHKISSFNVVGVDIVYQLLSTLSKKRTPDIPLVSGDIELLPFRDNSFDLIAHNQVLHHFLARHIALSEINRVLKPGGLLFSIETNGWNPYVYHWHHSPKSKKKNFIGDNENPFGVLKFTKEVAQAGLKVREWKMINFDFVQILSPFDPFFSAIPLFNMVFGGSMVVCAQKI</sequence>
<keyword evidence="4" id="KW-1185">Reference proteome</keyword>
<evidence type="ECO:0000259" key="2">
    <source>
        <dbReference type="Pfam" id="PF08241"/>
    </source>
</evidence>
<dbReference type="CDD" id="cd02440">
    <property type="entry name" value="AdoMet_MTases"/>
    <property type="match status" value="1"/>
</dbReference>
<organism evidence="3 4">
    <name type="scientific">Desulfoplanes formicivorans</name>
    <dbReference type="NCBI Taxonomy" id="1592317"/>
    <lineage>
        <taxon>Bacteria</taxon>
        <taxon>Pseudomonadati</taxon>
        <taxon>Thermodesulfobacteriota</taxon>
        <taxon>Desulfovibrionia</taxon>
        <taxon>Desulfovibrionales</taxon>
        <taxon>Desulfoplanaceae</taxon>
        <taxon>Desulfoplanes</taxon>
    </lineage>
</organism>
<reference evidence="4" key="1">
    <citation type="submission" date="2016-06" db="EMBL/GenBank/DDBJ databases">
        <title>Draft genome sequence of Desulfoplanes formicivorans strain Pf12B.</title>
        <authorList>
            <person name="Watanabe M."/>
            <person name="Kojima H."/>
            <person name="Fukui M."/>
        </authorList>
    </citation>
    <scope>NUCLEOTIDE SEQUENCE [LARGE SCALE GENOMIC DNA]</scope>
    <source>
        <strain evidence="4">Pf12B</strain>
    </source>
</reference>
<dbReference type="SUPFAM" id="SSF53335">
    <property type="entry name" value="S-adenosyl-L-methionine-dependent methyltransferases"/>
    <property type="match status" value="1"/>
</dbReference>
<name>A0A194ADD4_9BACT</name>
<dbReference type="Proteomes" id="UP000095200">
    <property type="component" value="Unassembled WGS sequence"/>
</dbReference>
<dbReference type="InterPro" id="IPR050447">
    <property type="entry name" value="Erg6_SMT_methyltransf"/>
</dbReference>
<dbReference type="AlphaFoldDB" id="A0A194ADD4"/>
<comment type="caution">
    <text evidence="3">The sequence shown here is derived from an EMBL/GenBank/DDBJ whole genome shotgun (WGS) entry which is preliminary data.</text>
</comment>
<gene>
    <name evidence="3" type="ORF">DPF_0041</name>
</gene>
<dbReference type="PANTHER" id="PTHR44068">
    <property type="entry name" value="ZGC:194242"/>
    <property type="match status" value="1"/>
</dbReference>
<dbReference type="InterPro" id="IPR013216">
    <property type="entry name" value="Methyltransf_11"/>
</dbReference>
<keyword evidence="1" id="KW-0808">Transferase</keyword>